<dbReference type="Pfam" id="PF02212">
    <property type="entry name" value="GED"/>
    <property type="match status" value="1"/>
</dbReference>
<dbReference type="GO" id="GO:0003924">
    <property type="term" value="F:GTPase activity"/>
    <property type="evidence" value="ECO:0007669"/>
    <property type="project" value="InterPro"/>
</dbReference>
<dbReference type="SUPFAM" id="SSF52540">
    <property type="entry name" value="P-loop containing nucleoside triphosphate hydrolases"/>
    <property type="match status" value="1"/>
</dbReference>
<dbReference type="InterPro" id="IPR000375">
    <property type="entry name" value="Dynamin_stalk"/>
</dbReference>
<evidence type="ECO:0000256" key="1">
    <source>
        <dbReference type="ARBA" id="ARBA00022741"/>
    </source>
</evidence>
<sequence length="696" mass="79411">MENLFESNCFKTQRNLIDRLRSIGLDKYIELPQIAVMGDTSSGKSSGIEFPSSDTLTTRCPTQIVLSEADEFSGTVCLVRFGSGISSHLTHLTNRTEITTEIARLTQVIRDEGQTISDDAIVVEVRRPEYPNLTLTDLPGIIRTVQDNEDPAMIPRVRQLVDRYLVQKRTVILAVVPANVDFHNYEILQAAEKVDPKGERTIAIITKPDAIDPGAEQSVLDLLMNKKKALRLGYHAVRCRSKQHHDDKMTIPEGLQMEHDFFHNHKVWKSVAPSYVGCERLTEKLVKVLRNIITESLPIVLKEIMDKLLKCQDSLDQLGSVMNTAQSRRLFYSRFVSAALQLMKDALQGDYADLFFCDIHERRCDNRAKAIIRKHDTKFQQEVESTLFQEKYVAPVKFKIGDWVETIENGQARICRVEAVEDKHIKCNGIIHPKGHCHAIKELDLTNLKKQIVDNRGDELSIFPSYKLFCSLMREYVQKWDAPMKSLLASYAHVCQDVFHRILRHCGNEKFSRLNEHSAMVLDQCLKTVRTETNRVIAESLHAEYRPFTMNPALYENLMKLRNEPLKRALEGLTAKGSRDVNLDAVYAILAINGFGTQTDDHREALELHVALKAYLEVAKKRVVDKFPMLLQEHFVCKLLDTLQNQFASISDEQLEALLRESKATQNYRHQLDSELESLKAAEKEISLMYCSGSNT</sequence>
<dbReference type="PANTHER" id="PTHR11566:SF21">
    <property type="entry name" value="DYNAMIN RELATED PROTEIN 1, ISOFORM A"/>
    <property type="match status" value="1"/>
</dbReference>
<dbReference type="AlphaFoldDB" id="A0A507EN47"/>
<dbReference type="GO" id="GO:0005525">
    <property type="term" value="F:GTP binding"/>
    <property type="evidence" value="ECO:0007669"/>
    <property type="project" value="InterPro"/>
</dbReference>
<dbReference type="Pfam" id="PF01031">
    <property type="entry name" value="Dynamin_M"/>
    <property type="match status" value="2"/>
</dbReference>
<proteinExistence type="predicted"/>
<evidence type="ECO:0000259" key="4">
    <source>
        <dbReference type="PROSITE" id="PS51718"/>
    </source>
</evidence>
<comment type="caution">
    <text evidence="5">The sequence shown here is derived from an EMBL/GenBank/DDBJ whole genome shotgun (WGS) entry which is preliminary data.</text>
</comment>
<evidence type="ECO:0000313" key="5">
    <source>
        <dbReference type="EMBL" id="TPX65689.1"/>
    </source>
</evidence>
<feature type="domain" description="Dynamin-type G" evidence="4">
    <location>
        <begin position="28"/>
        <end position="298"/>
    </location>
</feature>
<name>A0A507EN47_9FUNG</name>
<dbReference type="InterPro" id="IPR045063">
    <property type="entry name" value="Dynamin_N"/>
</dbReference>
<dbReference type="InterPro" id="IPR022812">
    <property type="entry name" value="Dynamin"/>
</dbReference>
<dbReference type="Gene3D" id="1.20.120.1240">
    <property type="entry name" value="Dynamin, middle domain"/>
    <property type="match status" value="1"/>
</dbReference>
<dbReference type="InterPro" id="IPR027417">
    <property type="entry name" value="P-loop_NTPase"/>
</dbReference>
<dbReference type="Pfam" id="PF00350">
    <property type="entry name" value="Dynamin_N"/>
    <property type="match status" value="1"/>
</dbReference>
<accession>A0A507EN47</accession>
<dbReference type="PANTHER" id="PTHR11566">
    <property type="entry name" value="DYNAMIN"/>
    <property type="match status" value="1"/>
</dbReference>
<evidence type="ECO:0000313" key="6">
    <source>
        <dbReference type="Proteomes" id="UP000320333"/>
    </source>
</evidence>
<keyword evidence="1" id="KW-0547">Nucleotide-binding</keyword>
<dbReference type="GO" id="GO:0005737">
    <property type="term" value="C:cytoplasm"/>
    <property type="evidence" value="ECO:0007669"/>
    <property type="project" value="TreeGrafter"/>
</dbReference>
<dbReference type="GO" id="GO:0005874">
    <property type="term" value="C:microtubule"/>
    <property type="evidence" value="ECO:0007669"/>
    <property type="project" value="TreeGrafter"/>
</dbReference>
<evidence type="ECO:0000259" key="3">
    <source>
        <dbReference type="PROSITE" id="PS51388"/>
    </source>
</evidence>
<dbReference type="PRINTS" id="PR00195">
    <property type="entry name" value="DYNAMIN"/>
</dbReference>
<keyword evidence="2" id="KW-0342">GTP-binding</keyword>
<dbReference type="EMBL" id="QEAP01000476">
    <property type="protein sequence ID" value="TPX65689.1"/>
    <property type="molecule type" value="Genomic_DNA"/>
</dbReference>
<dbReference type="CDD" id="cd08771">
    <property type="entry name" value="DLP_1"/>
    <property type="match status" value="1"/>
</dbReference>
<protein>
    <recommendedName>
        <fullName evidence="7">Dynamin-type G domain-containing protein</fullName>
    </recommendedName>
</protein>
<dbReference type="Gene3D" id="3.40.50.300">
    <property type="entry name" value="P-loop containing nucleotide triphosphate hydrolases"/>
    <property type="match status" value="1"/>
</dbReference>
<dbReference type="PROSITE" id="PS51718">
    <property type="entry name" value="G_DYNAMIN_2"/>
    <property type="match status" value="1"/>
</dbReference>
<dbReference type="PROSITE" id="PS51388">
    <property type="entry name" value="GED"/>
    <property type="match status" value="1"/>
</dbReference>
<keyword evidence="6" id="KW-1185">Reference proteome</keyword>
<evidence type="ECO:0008006" key="7">
    <source>
        <dbReference type="Google" id="ProtNLM"/>
    </source>
</evidence>
<feature type="domain" description="GED" evidence="3">
    <location>
        <begin position="605"/>
        <end position="694"/>
    </location>
</feature>
<gene>
    <name evidence="5" type="ORF">CcCBS67573_g08048</name>
</gene>
<dbReference type="SMART" id="SM00053">
    <property type="entry name" value="DYNc"/>
    <property type="match status" value="1"/>
</dbReference>
<dbReference type="InterPro" id="IPR001401">
    <property type="entry name" value="Dynamin_GTPase"/>
</dbReference>
<dbReference type="STRING" id="246404.A0A507EN47"/>
<dbReference type="OrthoDB" id="5061070at2759"/>
<reference evidence="5 6" key="1">
    <citation type="journal article" date="2019" name="Sci. Rep.">
        <title>Comparative genomics of chytrid fungi reveal insights into the obligate biotrophic and pathogenic lifestyle of Synchytrium endobioticum.</title>
        <authorList>
            <person name="van de Vossenberg B.T.L.H."/>
            <person name="Warris S."/>
            <person name="Nguyen H.D.T."/>
            <person name="van Gent-Pelzer M.P.E."/>
            <person name="Joly D.L."/>
            <person name="van de Geest H.C."/>
            <person name="Bonants P.J.M."/>
            <person name="Smith D.S."/>
            <person name="Levesque C.A."/>
            <person name="van der Lee T.A.J."/>
        </authorList>
    </citation>
    <scope>NUCLEOTIDE SEQUENCE [LARGE SCALE GENOMIC DNA]</scope>
    <source>
        <strain evidence="5 6">CBS 675.73</strain>
    </source>
</reference>
<dbReference type="GO" id="GO:0016020">
    <property type="term" value="C:membrane"/>
    <property type="evidence" value="ECO:0007669"/>
    <property type="project" value="TreeGrafter"/>
</dbReference>
<dbReference type="Proteomes" id="UP000320333">
    <property type="component" value="Unassembled WGS sequence"/>
</dbReference>
<dbReference type="GO" id="GO:0008017">
    <property type="term" value="F:microtubule binding"/>
    <property type="evidence" value="ECO:0007669"/>
    <property type="project" value="TreeGrafter"/>
</dbReference>
<organism evidence="5 6">
    <name type="scientific">Chytriomyces confervae</name>
    <dbReference type="NCBI Taxonomy" id="246404"/>
    <lineage>
        <taxon>Eukaryota</taxon>
        <taxon>Fungi</taxon>
        <taxon>Fungi incertae sedis</taxon>
        <taxon>Chytridiomycota</taxon>
        <taxon>Chytridiomycota incertae sedis</taxon>
        <taxon>Chytridiomycetes</taxon>
        <taxon>Chytridiales</taxon>
        <taxon>Chytriomycetaceae</taxon>
        <taxon>Chytriomyces</taxon>
    </lineage>
</organism>
<dbReference type="InterPro" id="IPR020850">
    <property type="entry name" value="GED_dom"/>
</dbReference>
<dbReference type="InterPro" id="IPR003130">
    <property type="entry name" value="GED"/>
</dbReference>
<dbReference type="InterPro" id="IPR030381">
    <property type="entry name" value="G_DYNAMIN_dom"/>
</dbReference>
<evidence type="ECO:0000256" key="2">
    <source>
        <dbReference type="ARBA" id="ARBA00023134"/>
    </source>
</evidence>